<comment type="function">
    <text evidence="2">Catalyzes the reduction of dTDP-6-deoxy-L-lyxo-4-hexulose to yield dTDP-L-rhamnose.</text>
</comment>
<evidence type="ECO:0000256" key="1">
    <source>
        <dbReference type="ARBA" id="ARBA00010944"/>
    </source>
</evidence>
<comment type="similarity">
    <text evidence="1 2">Belongs to the dTDP-4-dehydrorhamnose reductase family.</text>
</comment>
<reference evidence="4" key="1">
    <citation type="submission" date="2020-08" db="EMBL/GenBank/DDBJ databases">
        <title>Genome public.</title>
        <authorList>
            <person name="Liu C."/>
            <person name="Sun Q."/>
        </authorList>
    </citation>
    <scope>NUCLEOTIDE SEQUENCE</scope>
    <source>
        <strain evidence="4">NSJ-68</strain>
    </source>
</reference>
<dbReference type="Proteomes" id="UP000649345">
    <property type="component" value="Unassembled WGS sequence"/>
</dbReference>
<dbReference type="EMBL" id="JACOOR010000007">
    <property type="protein sequence ID" value="MBC5660536.1"/>
    <property type="molecule type" value="Genomic_DNA"/>
</dbReference>
<feature type="domain" description="RmlD-like substrate binding" evidence="3">
    <location>
        <begin position="9"/>
        <end position="289"/>
    </location>
</feature>
<organism evidence="4 5">
    <name type="scientific">Anaerosacchariphilus hominis</name>
    <dbReference type="NCBI Taxonomy" id="2763017"/>
    <lineage>
        <taxon>Bacteria</taxon>
        <taxon>Bacillati</taxon>
        <taxon>Bacillota</taxon>
        <taxon>Clostridia</taxon>
        <taxon>Lachnospirales</taxon>
        <taxon>Lachnospiraceae</taxon>
        <taxon>Anaerosacchariphilus</taxon>
    </lineage>
</organism>
<dbReference type="Pfam" id="PF04321">
    <property type="entry name" value="RmlD_sub_bind"/>
    <property type="match status" value="1"/>
</dbReference>
<proteinExistence type="inferred from homology"/>
<dbReference type="InterPro" id="IPR005913">
    <property type="entry name" value="dTDP_dehydrorham_reduct"/>
</dbReference>
<accession>A0A923RNI6</accession>
<dbReference type="PANTHER" id="PTHR10491:SF4">
    <property type="entry name" value="METHIONINE ADENOSYLTRANSFERASE 2 SUBUNIT BETA"/>
    <property type="match status" value="1"/>
</dbReference>
<keyword evidence="2" id="KW-0560">Oxidoreductase</keyword>
<sequence>MENETKKQKILLTGGKGFFASRLAGYYRDRYEFAVLGKEDLDITDEKAVLDCVGSFQPDIIVHTGAVAVTNFCNEHPDIAHRINVEGSVNMARAAQQNKSKLVFLSSEQVFNGNTNGGPFKEEDAAVPNTVYGENKLEAEGLLKDMLEELWTVRFTWMFGLPEYGKRMSNGILWDTITKLMRQEKIVASRHEFRGMGYIQETVENFQKLFESPFGTYHMGATNNHSRYEIVEHILELLGMGDRLPELLEEDTVHYLEHNRDVRLDTAKAREAGMVWTDTWDAVEKCLKDFGVIR</sequence>
<dbReference type="InterPro" id="IPR036291">
    <property type="entry name" value="NAD(P)-bd_dom_sf"/>
</dbReference>
<dbReference type="SUPFAM" id="SSF51735">
    <property type="entry name" value="NAD(P)-binding Rossmann-fold domains"/>
    <property type="match status" value="1"/>
</dbReference>
<dbReference type="RefSeq" id="WP_186873707.1">
    <property type="nucleotide sequence ID" value="NZ_JACOOR010000007.1"/>
</dbReference>
<evidence type="ECO:0000259" key="3">
    <source>
        <dbReference type="Pfam" id="PF04321"/>
    </source>
</evidence>
<gene>
    <name evidence="4" type="ORF">H8S44_12240</name>
</gene>
<evidence type="ECO:0000256" key="2">
    <source>
        <dbReference type="RuleBase" id="RU364082"/>
    </source>
</evidence>
<keyword evidence="2" id="KW-0521">NADP</keyword>
<comment type="caution">
    <text evidence="4">The sequence shown here is derived from an EMBL/GenBank/DDBJ whole genome shotgun (WGS) entry which is preliminary data.</text>
</comment>
<dbReference type="Gene3D" id="3.40.50.720">
    <property type="entry name" value="NAD(P)-binding Rossmann-like Domain"/>
    <property type="match status" value="1"/>
</dbReference>
<dbReference type="PANTHER" id="PTHR10491">
    <property type="entry name" value="DTDP-4-DEHYDRORHAMNOSE REDUCTASE"/>
    <property type="match status" value="1"/>
</dbReference>
<dbReference type="InterPro" id="IPR029903">
    <property type="entry name" value="RmlD-like-bd"/>
</dbReference>
<evidence type="ECO:0000313" key="4">
    <source>
        <dbReference type="EMBL" id="MBC5660536.1"/>
    </source>
</evidence>
<comment type="pathway">
    <text evidence="2">Carbohydrate biosynthesis; dTDP-L-rhamnose biosynthesis.</text>
</comment>
<dbReference type="EC" id="1.1.1.133" evidence="2"/>
<dbReference type="AlphaFoldDB" id="A0A923RNI6"/>
<dbReference type="GO" id="GO:0008831">
    <property type="term" value="F:dTDP-4-dehydrorhamnose reductase activity"/>
    <property type="evidence" value="ECO:0007669"/>
    <property type="project" value="UniProtKB-EC"/>
</dbReference>
<keyword evidence="5" id="KW-1185">Reference proteome</keyword>
<evidence type="ECO:0000313" key="5">
    <source>
        <dbReference type="Proteomes" id="UP000649345"/>
    </source>
</evidence>
<name>A0A923RNI6_9FIRM</name>
<protein>
    <recommendedName>
        <fullName evidence="2">dTDP-4-dehydrorhamnose reductase</fullName>
        <ecNumber evidence="2">1.1.1.133</ecNumber>
    </recommendedName>
</protein>